<dbReference type="InterPro" id="IPR003593">
    <property type="entry name" value="AAA+_ATPase"/>
</dbReference>
<gene>
    <name evidence="13" type="ORF">KQ657_001304</name>
</gene>
<dbReference type="SMART" id="SM00401">
    <property type="entry name" value="ZnF_GATA"/>
    <property type="match status" value="1"/>
</dbReference>
<feature type="transmembrane region" description="Helical" evidence="10">
    <location>
        <begin position="465"/>
        <end position="481"/>
    </location>
</feature>
<feature type="domain" description="ABC transporter" evidence="12">
    <location>
        <begin position="684"/>
        <end position="934"/>
    </location>
</feature>
<evidence type="ECO:0008006" key="15">
    <source>
        <dbReference type="Google" id="ProtNLM"/>
    </source>
</evidence>
<dbReference type="SUPFAM" id="SSF57716">
    <property type="entry name" value="Glucocorticoid receptor-like (DNA-binding domain)"/>
    <property type="match status" value="1"/>
</dbReference>
<dbReference type="PANTHER" id="PTHR48041">
    <property type="entry name" value="ABC TRANSPORTER G FAMILY MEMBER 28"/>
    <property type="match status" value="1"/>
</dbReference>
<evidence type="ECO:0000256" key="5">
    <source>
        <dbReference type="ARBA" id="ARBA00022840"/>
    </source>
</evidence>
<feature type="region of interest" description="Disordered" evidence="9">
    <location>
        <begin position="1311"/>
        <end position="1330"/>
    </location>
</feature>
<dbReference type="Gene3D" id="3.30.50.10">
    <property type="entry name" value="Erythroid Transcription Factor GATA-1, subunit A"/>
    <property type="match status" value="1"/>
</dbReference>
<evidence type="ECO:0000256" key="10">
    <source>
        <dbReference type="SAM" id="Phobius"/>
    </source>
</evidence>
<dbReference type="RefSeq" id="XP_043048397.1">
    <property type="nucleotide sequence ID" value="XM_043192102.1"/>
</dbReference>
<name>A0A9P7V7W9_9ASCO</name>
<dbReference type="SUPFAM" id="SSF52540">
    <property type="entry name" value="P-loop containing nucleoside triphosphate hydrolases"/>
    <property type="match status" value="2"/>
</dbReference>
<feature type="transmembrane region" description="Helical" evidence="10">
    <location>
        <begin position="1051"/>
        <end position="1071"/>
    </location>
</feature>
<dbReference type="InterPro" id="IPR003439">
    <property type="entry name" value="ABC_transporter-like_ATP-bd"/>
</dbReference>
<feature type="transmembrane region" description="Helical" evidence="10">
    <location>
        <begin position="601"/>
        <end position="625"/>
    </location>
</feature>
<evidence type="ECO:0000256" key="1">
    <source>
        <dbReference type="ARBA" id="ARBA00004141"/>
    </source>
</evidence>
<dbReference type="InterPro" id="IPR017871">
    <property type="entry name" value="ABC_transporter-like_CS"/>
</dbReference>
<dbReference type="InterPro" id="IPR050352">
    <property type="entry name" value="ABCG_transporters"/>
</dbReference>
<accession>A0A9P7V7W9</accession>
<dbReference type="EMBL" id="JAHMUF010000015">
    <property type="protein sequence ID" value="KAG7192847.1"/>
    <property type="molecule type" value="Genomic_DNA"/>
</dbReference>
<dbReference type="PROSITE" id="PS00211">
    <property type="entry name" value="ABC_TRANSPORTER_1"/>
    <property type="match status" value="2"/>
</dbReference>
<proteinExistence type="predicted"/>
<keyword evidence="5" id="KW-0067">ATP-binding</keyword>
<dbReference type="GO" id="GO:0016887">
    <property type="term" value="F:ATP hydrolysis activity"/>
    <property type="evidence" value="ECO:0007669"/>
    <property type="project" value="InterPro"/>
</dbReference>
<dbReference type="Pfam" id="PF00005">
    <property type="entry name" value="ABC_tran"/>
    <property type="match status" value="2"/>
</dbReference>
<dbReference type="GO" id="GO:0016020">
    <property type="term" value="C:membrane"/>
    <property type="evidence" value="ECO:0007669"/>
    <property type="project" value="UniProtKB-SubCell"/>
</dbReference>
<keyword evidence="7 10" id="KW-0472">Membrane</keyword>
<feature type="transmembrane region" description="Helical" evidence="10">
    <location>
        <begin position="518"/>
        <end position="538"/>
    </location>
</feature>
<dbReference type="InterPro" id="IPR013525">
    <property type="entry name" value="ABC2_TM"/>
</dbReference>
<keyword evidence="2" id="KW-0813">Transport</keyword>
<feature type="transmembrane region" description="Helical" evidence="10">
    <location>
        <begin position="1083"/>
        <end position="1105"/>
    </location>
</feature>
<dbReference type="GeneID" id="66114678"/>
<dbReference type="InterPro" id="IPR013088">
    <property type="entry name" value="Znf_NHR/GATA"/>
</dbReference>
<dbReference type="InterPro" id="IPR043926">
    <property type="entry name" value="ABCG_dom"/>
</dbReference>
<keyword evidence="4" id="KW-0547">Nucleotide-binding</keyword>
<feature type="transmembrane region" description="Helical" evidence="10">
    <location>
        <begin position="1187"/>
        <end position="1208"/>
    </location>
</feature>
<dbReference type="PROSITE" id="PS50893">
    <property type="entry name" value="ABC_TRANSPORTER_2"/>
    <property type="match status" value="2"/>
</dbReference>
<comment type="caution">
    <text evidence="13">The sequence shown here is derived from an EMBL/GenBank/DDBJ whole genome shotgun (WGS) entry which is preliminary data.</text>
</comment>
<evidence type="ECO:0000256" key="8">
    <source>
        <dbReference type="PROSITE-ProRule" id="PRU00094"/>
    </source>
</evidence>
<evidence type="ECO:0000313" key="13">
    <source>
        <dbReference type="EMBL" id="KAG7192847.1"/>
    </source>
</evidence>
<evidence type="ECO:0000256" key="9">
    <source>
        <dbReference type="SAM" id="MobiDB-lite"/>
    </source>
</evidence>
<evidence type="ECO:0000256" key="6">
    <source>
        <dbReference type="ARBA" id="ARBA00022989"/>
    </source>
</evidence>
<evidence type="ECO:0000256" key="7">
    <source>
        <dbReference type="ARBA" id="ARBA00023136"/>
    </source>
</evidence>
<keyword evidence="14" id="KW-1185">Reference proteome</keyword>
<feature type="compositionally biased region" description="Low complexity" evidence="9">
    <location>
        <begin position="1313"/>
        <end position="1326"/>
    </location>
</feature>
<dbReference type="Proteomes" id="UP000790833">
    <property type="component" value="Unassembled WGS sequence"/>
</dbReference>
<feature type="transmembrane region" description="Helical" evidence="10">
    <location>
        <begin position="1160"/>
        <end position="1181"/>
    </location>
</feature>
<dbReference type="InterPro" id="IPR000679">
    <property type="entry name" value="Znf_GATA"/>
</dbReference>
<evidence type="ECO:0000259" key="12">
    <source>
        <dbReference type="PROSITE" id="PS50893"/>
    </source>
</evidence>
<dbReference type="Pfam" id="PF19055">
    <property type="entry name" value="ABC2_membrane_7"/>
    <property type="match status" value="1"/>
</dbReference>
<keyword evidence="6 10" id="KW-1133">Transmembrane helix</keyword>
<keyword evidence="8" id="KW-0862">Zinc</keyword>
<dbReference type="GO" id="GO:0008270">
    <property type="term" value="F:zinc ion binding"/>
    <property type="evidence" value="ECO:0007669"/>
    <property type="project" value="UniProtKB-KW"/>
</dbReference>
<feature type="region of interest" description="Disordered" evidence="9">
    <location>
        <begin position="1386"/>
        <end position="1405"/>
    </location>
</feature>
<dbReference type="GO" id="GO:0043565">
    <property type="term" value="F:sequence-specific DNA binding"/>
    <property type="evidence" value="ECO:0007669"/>
    <property type="project" value="InterPro"/>
</dbReference>
<dbReference type="Pfam" id="PF01061">
    <property type="entry name" value="ABC2_membrane"/>
    <property type="match status" value="2"/>
</dbReference>
<evidence type="ECO:0000313" key="14">
    <source>
        <dbReference type="Proteomes" id="UP000790833"/>
    </source>
</evidence>
<dbReference type="GO" id="GO:0005524">
    <property type="term" value="F:ATP binding"/>
    <property type="evidence" value="ECO:0007669"/>
    <property type="project" value="UniProtKB-KW"/>
</dbReference>
<keyword evidence="8" id="KW-0863">Zinc-finger</keyword>
<dbReference type="Gene3D" id="3.40.50.300">
    <property type="entry name" value="P-loop containing nucleotide triphosphate hydrolases"/>
    <property type="match status" value="2"/>
</dbReference>
<dbReference type="PROSITE" id="PS50114">
    <property type="entry name" value="GATA_ZN_FINGER_2"/>
    <property type="match status" value="1"/>
</dbReference>
<dbReference type="GO" id="GO:0006355">
    <property type="term" value="P:regulation of DNA-templated transcription"/>
    <property type="evidence" value="ECO:0007669"/>
    <property type="project" value="InterPro"/>
</dbReference>
<keyword evidence="3 10" id="KW-0812">Transmembrane</keyword>
<sequence length="1629" mass="180547">MADLLNVPPEDRVGLKVRDLTVTTKPTTNKKKNQYDEEKDAAKSPCILNNVSFDVEAGSMMAIMGGSGSGKTTLLNTLSGRMNVKNKNLQFDGFINYSAGGGGGGSQLTHVSSAYLLQTDHFLPGLTVLETLKFQAELRIWSSSSEERLELINLLLEKLELTHLASTLVVDFTHKIHLSGGERRRLSLAIQLLSRPKVLFLDEPTTGLDLSSSLKLIGLLQKFCQSQGITVILSIHQPRLEITNMFDNICLLTRGGRVIYYGNIAQSQVYFNDLIPQGSLSNLTYSNFIDYIIDLSVKDTSTEQTEQATVDRINRLVENWTSTRSFDDEHMGSTNQLKTLESVILGDKAALPFYAEIYVLTKRSFITTYRDYMSVLSLVLGGAFLAILCGWIFFRPTPDLAGIRSLTSVLYVMLEVIGFSPLFIELERLCYIDGPNYVRERTDNVVSPLGFLISRRLGKLFLEDLPTSILFGIITFYMWGLNSGTRQFFIYLVFTVVNYLTGVSVAMVAYALATSFPLSIVIVNITYQIMNLGSGYFINASTMPVYVRWVKYIAYFYYSMEGLASNQFTNWYGACTADDPQCAELSGSSVLRNLGFKENYVNIPIVIIVAFTIGLQLIAWVQLYFKSPEMSMVKEKRNKIGGNADDELLLGSKESVEEADPSIVEQELKNTELERKEDLNSLELNLAEVSLVIKAGRGESKVLLENILAHFKGSGLNAIMGPSGSGKTTLLNYLTNRLSTKMKVEDLTGSLYLNDYLVKDTKSLMKISSIVPQQDYLLPTLTVRETLFYQAKLRLPLEEHKNIPNLISSLIRKTGLTDCADLMIGNEDVKGISGGEKRRLTIAIQLLNRSKILFLDEPTSGLDSATATSILQLLKDLAQHNDYTVVCTIHQPNQDMLSMFQNILLLGRGGKALFNGAPSKISSYFESIGYPIVGADSILQAAQLKKDNQSDAGVSNNNIADAMLDLVGKQINETLEDSQKRVIELAKIWCQEQTNFSLKTTAKDLLIEESPTTKLFPSSQFERKRNPMFSQITTLTRRQFVNSIRSFDVVFARYVLVIFLAIIYVLFFTPLRLTQDGINNRLGLVQEVLLLYYVGLVNNLSLYPFERDLFYTEYRDGIYGAGEFMAAYAINEFPAEFLPSIVFSVLCVFSIGLPRSNEMFWSFFICSFVVILCGESLGIMVNSVFNHLGLATNLLSSLVIVAIFMGGTMSLQLPPFFKAWNYISPLKYASEILMKKIFHESTTFSCSVGKVTDDFSSCTLTSGPIVLENYGFVHQLPAFFGGLIACLVLYRVYCEVSLHAHDGFVPSPLRKPSSNVASGNNVNNINEGTFNSNDPSVEEFDYVAHIRRISQAADFAGTGAGSNFLSSYISSLESTLKRDYDKEDIKSESVDSKSPPIAHVGGNRKGSETKRILQCTNCWTKSTPLWRKSNAGELLCNACGLFYKLHGVLRPLNQRNNNNINNNHATHMGHTGSTNASATLSAYSRDKRWDVDMETDTPLSRSLPTGMVNDNGIALGMSMTMSQGPEFQAANGNVDEIDKLLNINLFQSESFTIGGNSDQNPIDNSINNNSNGGAVDYSHMSTFGDEILFDQVMSLASGGSGMAPTTGNGATEMDSSWNWLDFEPAATNG</sequence>
<organism evidence="13 14">
    <name type="scientific">Scheffersomyces spartinae</name>
    <dbReference type="NCBI Taxonomy" id="45513"/>
    <lineage>
        <taxon>Eukaryota</taxon>
        <taxon>Fungi</taxon>
        <taxon>Dikarya</taxon>
        <taxon>Ascomycota</taxon>
        <taxon>Saccharomycotina</taxon>
        <taxon>Pichiomycetes</taxon>
        <taxon>Debaryomycetaceae</taxon>
        <taxon>Scheffersomyces</taxon>
    </lineage>
</organism>
<dbReference type="PROSITE" id="PS00344">
    <property type="entry name" value="GATA_ZN_FINGER_1"/>
    <property type="match status" value="1"/>
</dbReference>
<feature type="transmembrane region" description="Helical" evidence="10">
    <location>
        <begin position="488"/>
        <end position="512"/>
    </location>
</feature>
<dbReference type="PRINTS" id="PR00619">
    <property type="entry name" value="GATAZNFINGER"/>
</dbReference>
<feature type="transmembrane region" description="Helical" evidence="10">
    <location>
        <begin position="372"/>
        <end position="394"/>
    </location>
</feature>
<keyword evidence="8" id="KW-0479">Metal-binding</keyword>
<protein>
    <recommendedName>
        <fullName evidence="15">ABC transporter</fullName>
    </recommendedName>
</protein>
<evidence type="ECO:0000259" key="11">
    <source>
        <dbReference type="PROSITE" id="PS50114"/>
    </source>
</evidence>
<comment type="subcellular location">
    <subcellularLocation>
        <location evidence="1">Membrane</location>
        <topology evidence="1">Multi-pass membrane protein</topology>
    </subcellularLocation>
</comment>
<dbReference type="SMART" id="SM00382">
    <property type="entry name" value="AAA"/>
    <property type="match status" value="2"/>
</dbReference>
<evidence type="ECO:0000256" key="4">
    <source>
        <dbReference type="ARBA" id="ARBA00022741"/>
    </source>
</evidence>
<evidence type="ECO:0000256" key="2">
    <source>
        <dbReference type="ARBA" id="ARBA00022448"/>
    </source>
</evidence>
<dbReference type="CDD" id="cd00202">
    <property type="entry name" value="ZnF_GATA"/>
    <property type="match status" value="1"/>
</dbReference>
<evidence type="ECO:0000256" key="3">
    <source>
        <dbReference type="ARBA" id="ARBA00022692"/>
    </source>
</evidence>
<dbReference type="PANTHER" id="PTHR48041:SF119">
    <property type="entry name" value="ROA1P"/>
    <property type="match status" value="1"/>
</dbReference>
<feature type="domain" description="ABC transporter" evidence="12">
    <location>
        <begin position="15"/>
        <end position="280"/>
    </location>
</feature>
<dbReference type="GO" id="GO:0140359">
    <property type="term" value="F:ABC-type transporter activity"/>
    <property type="evidence" value="ECO:0007669"/>
    <property type="project" value="InterPro"/>
</dbReference>
<dbReference type="InterPro" id="IPR027417">
    <property type="entry name" value="P-loop_NTPase"/>
</dbReference>
<dbReference type="OrthoDB" id="66620at2759"/>
<dbReference type="Pfam" id="PF00320">
    <property type="entry name" value="GATA"/>
    <property type="match status" value="1"/>
</dbReference>
<feature type="transmembrane region" description="Helical" evidence="10">
    <location>
        <begin position="406"/>
        <end position="424"/>
    </location>
</feature>
<reference evidence="13" key="1">
    <citation type="submission" date="2021-03" db="EMBL/GenBank/DDBJ databases">
        <authorList>
            <person name="Palmer J.M."/>
        </authorList>
    </citation>
    <scope>NUCLEOTIDE SEQUENCE</scope>
    <source>
        <strain evidence="13">ARV_011</strain>
    </source>
</reference>
<feature type="domain" description="GATA-type" evidence="11">
    <location>
        <begin position="1409"/>
        <end position="1463"/>
    </location>
</feature>